<dbReference type="RefSeq" id="WP_100609426.1">
    <property type="nucleotide sequence ID" value="NZ_CP024962.1"/>
</dbReference>
<reference evidence="1 2" key="1">
    <citation type="submission" date="2017-11" db="EMBL/GenBank/DDBJ databases">
        <title>Genome sequence of Entomoplasma freundtii BARC 318 (ATCC 51999).</title>
        <authorList>
            <person name="Lo W.-S."/>
            <person name="Gasparich G.E."/>
            <person name="Kuo C.-H."/>
        </authorList>
    </citation>
    <scope>NUCLEOTIDE SEQUENCE [LARGE SCALE GENOMIC DNA]</scope>
    <source>
        <strain evidence="1 2">BARC 318</strain>
    </source>
</reference>
<evidence type="ECO:0000313" key="2">
    <source>
        <dbReference type="Proteomes" id="UP000232222"/>
    </source>
</evidence>
<accession>A0A2K8NTE3</accession>
<dbReference type="EMBL" id="CP024962">
    <property type="protein sequence ID" value="ATZ16448.1"/>
    <property type="molecule type" value="Genomic_DNA"/>
</dbReference>
<gene>
    <name evidence="1" type="ORF">EFREU_v1c04220</name>
</gene>
<organism evidence="1 2">
    <name type="scientific">Entomoplasma freundtii</name>
    <dbReference type="NCBI Taxonomy" id="74700"/>
    <lineage>
        <taxon>Bacteria</taxon>
        <taxon>Bacillati</taxon>
        <taxon>Mycoplasmatota</taxon>
        <taxon>Mollicutes</taxon>
        <taxon>Entomoplasmatales</taxon>
        <taxon>Entomoplasmataceae</taxon>
        <taxon>Entomoplasma</taxon>
    </lineage>
</organism>
<protein>
    <submittedName>
        <fullName evidence="1">Uncharacterized protein</fullName>
    </submittedName>
</protein>
<keyword evidence="2" id="KW-1185">Reference proteome</keyword>
<name>A0A2K8NTE3_9MOLU</name>
<dbReference type="AlphaFoldDB" id="A0A2K8NTE3"/>
<sequence length="132" mass="15510">MASLPKEGHQSDEAKASFWTVHYFGKEINRYFKTVGRSRKNWSQHVTDADLMRWETVLKSYPWITNQTFASRTEAKQTLQKIVTTWEEMASQLVADIHLRTQEITPEHYQLRWYNPTDGFSNEAEISVEPSN</sequence>
<dbReference type="Proteomes" id="UP000232222">
    <property type="component" value="Chromosome"/>
</dbReference>
<evidence type="ECO:0000313" key="1">
    <source>
        <dbReference type="EMBL" id="ATZ16448.1"/>
    </source>
</evidence>
<dbReference type="KEGG" id="efr:EFREU_v1c04220"/>
<proteinExistence type="predicted"/>